<sequence length="92" mass="10443">MFRMATLGMLLGMLMASCFTFCLSHQNSEFALTNPEKSSTEERERKETTAEEELDPRVLEVFHPTHEWQALRPGQEGASCQEEEISGYVGKT</sequence>
<evidence type="ECO:0000313" key="4">
    <source>
        <dbReference type="RefSeq" id="XP_072808844.1"/>
    </source>
</evidence>
<protein>
    <submittedName>
        <fullName evidence="4">Nucleotide exchange factor SIL1-like</fullName>
    </submittedName>
</protein>
<dbReference type="Proteomes" id="UP001652581">
    <property type="component" value="Chromosome 3"/>
</dbReference>
<dbReference type="PROSITE" id="PS51257">
    <property type="entry name" value="PROKAR_LIPOPROTEIN"/>
    <property type="match status" value="1"/>
</dbReference>
<reference evidence="4" key="1">
    <citation type="submission" date="2025-08" db="UniProtKB">
        <authorList>
            <consortium name="RefSeq"/>
        </authorList>
    </citation>
    <scope>IDENTIFICATION</scope>
</reference>
<feature type="compositionally biased region" description="Basic and acidic residues" evidence="1">
    <location>
        <begin position="38"/>
        <end position="54"/>
    </location>
</feature>
<name>A0ABM5CJL1_VICPA</name>
<dbReference type="RefSeq" id="XP_072808844.1">
    <property type="nucleotide sequence ID" value="XM_072952743.1"/>
</dbReference>
<keyword evidence="3" id="KW-1185">Reference proteome</keyword>
<evidence type="ECO:0000256" key="2">
    <source>
        <dbReference type="SAM" id="SignalP"/>
    </source>
</evidence>
<feature type="signal peptide" evidence="2">
    <location>
        <begin position="1"/>
        <end position="24"/>
    </location>
</feature>
<proteinExistence type="predicted"/>
<feature type="region of interest" description="Disordered" evidence="1">
    <location>
        <begin position="71"/>
        <end position="92"/>
    </location>
</feature>
<feature type="chain" id="PRO_5047002550" evidence="2">
    <location>
        <begin position="25"/>
        <end position="92"/>
    </location>
</feature>
<organism evidence="3 4">
    <name type="scientific">Vicugna pacos</name>
    <name type="common">Alpaca</name>
    <name type="synonym">Lama pacos</name>
    <dbReference type="NCBI Taxonomy" id="30538"/>
    <lineage>
        <taxon>Eukaryota</taxon>
        <taxon>Metazoa</taxon>
        <taxon>Chordata</taxon>
        <taxon>Craniata</taxon>
        <taxon>Vertebrata</taxon>
        <taxon>Euteleostomi</taxon>
        <taxon>Mammalia</taxon>
        <taxon>Eutheria</taxon>
        <taxon>Laurasiatheria</taxon>
        <taxon>Artiodactyla</taxon>
        <taxon>Tylopoda</taxon>
        <taxon>Camelidae</taxon>
        <taxon>Vicugna</taxon>
    </lineage>
</organism>
<dbReference type="GeneID" id="140690781"/>
<feature type="region of interest" description="Disordered" evidence="1">
    <location>
        <begin position="31"/>
        <end position="54"/>
    </location>
</feature>
<gene>
    <name evidence="4" type="primary">LOC140690781</name>
</gene>
<evidence type="ECO:0000256" key="1">
    <source>
        <dbReference type="SAM" id="MobiDB-lite"/>
    </source>
</evidence>
<accession>A0ABM5CJL1</accession>
<evidence type="ECO:0000313" key="3">
    <source>
        <dbReference type="Proteomes" id="UP001652581"/>
    </source>
</evidence>
<keyword evidence="2" id="KW-0732">Signal</keyword>